<sequence length="37" mass="4472">MLNYILKKADLIFPISIYLQNYLKNKKIDEEKIFTLP</sequence>
<protein>
    <submittedName>
        <fullName evidence="1">Uncharacterized protein</fullName>
    </submittedName>
</protein>
<reference evidence="1" key="1">
    <citation type="journal article" date="2014" name="Front. Microbiol.">
        <title>High frequency of phylogenetically diverse reductive dehalogenase-homologous genes in deep subseafloor sedimentary metagenomes.</title>
        <authorList>
            <person name="Kawai M."/>
            <person name="Futagami T."/>
            <person name="Toyoda A."/>
            <person name="Takaki Y."/>
            <person name="Nishi S."/>
            <person name="Hori S."/>
            <person name="Arai W."/>
            <person name="Tsubouchi T."/>
            <person name="Morono Y."/>
            <person name="Uchiyama I."/>
            <person name="Ito T."/>
            <person name="Fujiyama A."/>
            <person name="Inagaki F."/>
            <person name="Takami H."/>
        </authorList>
    </citation>
    <scope>NUCLEOTIDE SEQUENCE</scope>
    <source>
        <strain evidence="1">Expedition CK06-06</strain>
    </source>
</reference>
<organism evidence="1">
    <name type="scientific">marine sediment metagenome</name>
    <dbReference type="NCBI Taxonomy" id="412755"/>
    <lineage>
        <taxon>unclassified sequences</taxon>
        <taxon>metagenomes</taxon>
        <taxon>ecological metagenomes</taxon>
    </lineage>
</organism>
<feature type="non-terminal residue" evidence="1">
    <location>
        <position position="37"/>
    </location>
</feature>
<comment type="caution">
    <text evidence="1">The sequence shown here is derived from an EMBL/GenBank/DDBJ whole genome shotgun (WGS) entry which is preliminary data.</text>
</comment>
<evidence type="ECO:0000313" key="1">
    <source>
        <dbReference type="EMBL" id="GAG59079.1"/>
    </source>
</evidence>
<name>X0YRQ1_9ZZZZ</name>
<dbReference type="AlphaFoldDB" id="X0YRQ1"/>
<accession>X0YRQ1</accession>
<gene>
    <name evidence="1" type="ORF">S01H4_17095</name>
</gene>
<dbReference type="EMBL" id="BART01007517">
    <property type="protein sequence ID" value="GAG59079.1"/>
    <property type="molecule type" value="Genomic_DNA"/>
</dbReference>
<proteinExistence type="predicted"/>